<dbReference type="RefSeq" id="WP_329780142.1">
    <property type="nucleotide sequence ID" value="NZ_JAYJJU010000018.1"/>
</dbReference>
<comment type="caution">
    <text evidence="1">The sequence shown here is derived from an EMBL/GenBank/DDBJ whole genome shotgun (WGS) entry which is preliminary data.</text>
</comment>
<dbReference type="EMBL" id="JAYJJU010000018">
    <property type="protein sequence ID" value="MEB3033342.1"/>
    <property type="molecule type" value="Genomic_DNA"/>
</dbReference>
<gene>
    <name evidence="1" type="ORF">KV113_17460</name>
</gene>
<keyword evidence="2" id="KW-1185">Reference proteome</keyword>
<evidence type="ECO:0000313" key="2">
    <source>
        <dbReference type="Proteomes" id="UP001298593"/>
    </source>
</evidence>
<protein>
    <submittedName>
        <fullName evidence="1">Uncharacterized protein</fullName>
    </submittedName>
</protein>
<name>A0ABU5Y017_9MYCO</name>
<dbReference type="Proteomes" id="UP001298593">
    <property type="component" value="Unassembled WGS sequence"/>
</dbReference>
<evidence type="ECO:0000313" key="1">
    <source>
        <dbReference type="EMBL" id="MEB3033342.1"/>
    </source>
</evidence>
<proteinExistence type="predicted"/>
<accession>A0ABU5Y017</accession>
<organism evidence="1 2">
    <name type="scientific">[Mycobacterium] nativiensis</name>
    <dbReference type="NCBI Taxonomy" id="2855503"/>
    <lineage>
        <taxon>Bacteria</taxon>
        <taxon>Bacillati</taxon>
        <taxon>Actinomycetota</taxon>
        <taxon>Actinomycetes</taxon>
        <taxon>Mycobacteriales</taxon>
        <taxon>Mycobacteriaceae</taxon>
        <taxon>Mycolicibacter</taxon>
    </lineage>
</organism>
<reference evidence="1 2" key="1">
    <citation type="submission" date="2023-12" db="EMBL/GenBank/DDBJ databases">
        <title>Description of new species of Mycobacterium terrae complex isolated from sewage at the Sao Paulo Zoological Park Foundation in Brazil.</title>
        <authorList>
            <person name="Romagnoli C.L."/>
            <person name="Conceicao E.C."/>
            <person name="Machado E."/>
            <person name="Barreto L.B.P.F."/>
            <person name="Sharma A."/>
            <person name="Silva N.M."/>
            <person name="Marques L.E."/>
            <person name="Juliana M.A."/>
            <person name="Lourenco M.C.S."/>
            <person name="Digiampietri L.A."/>
            <person name="Suffys P.N."/>
            <person name="Viana-Niero C."/>
        </authorList>
    </citation>
    <scope>NUCLEOTIDE SEQUENCE [LARGE SCALE GENOMIC DNA]</scope>
    <source>
        <strain evidence="1 2">MYC340</strain>
    </source>
</reference>
<sequence length="278" mass="30268">MYPYMDWCVGVFRTSSGIETVIVNSEGSGYIPTGVFVPRSARMLFADGGLPQEFRARWFSWANPAETMLAYAELAADHREDIDLWALAVSADDGGSSMPARSVIQHFEDCSRSLSPIAEHTPVSQLDDTHAHRLETMDRALYSRLTGFGDGPLPDRSEAWRTTAAAAQLALARAGAIPDLAVPPTIREVLDLLSQGQPVPSGRWQDLEAAHIAVVTTGAGLRPGRMGVDTAVRAHVLAYHDLARLIELLLLWRRESIAYPEIAYLAGQIHLTPRAAGA</sequence>